<dbReference type="EMBL" id="JAHRIQ010093199">
    <property type="protein sequence ID" value="MEQ2251140.1"/>
    <property type="molecule type" value="Genomic_DNA"/>
</dbReference>
<comment type="caution">
    <text evidence="2">The sequence shown here is derived from an EMBL/GenBank/DDBJ whole genome shotgun (WGS) entry which is preliminary data.</text>
</comment>
<dbReference type="Gene3D" id="1.20.1250.10">
    <property type="match status" value="1"/>
</dbReference>
<evidence type="ECO:0000313" key="3">
    <source>
        <dbReference type="Proteomes" id="UP001482620"/>
    </source>
</evidence>
<dbReference type="InterPro" id="IPR009079">
    <property type="entry name" value="4_helix_cytokine-like_core"/>
</dbReference>
<evidence type="ECO:0008006" key="4">
    <source>
        <dbReference type="Google" id="ProtNLM"/>
    </source>
</evidence>
<organism evidence="2 3">
    <name type="scientific">Ilyodon furcidens</name>
    <name type="common">goldbreast splitfin</name>
    <dbReference type="NCBI Taxonomy" id="33524"/>
    <lineage>
        <taxon>Eukaryota</taxon>
        <taxon>Metazoa</taxon>
        <taxon>Chordata</taxon>
        <taxon>Craniata</taxon>
        <taxon>Vertebrata</taxon>
        <taxon>Euteleostomi</taxon>
        <taxon>Actinopterygii</taxon>
        <taxon>Neopterygii</taxon>
        <taxon>Teleostei</taxon>
        <taxon>Neoteleostei</taxon>
        <taxon>Acanthomorphata</taxon>
        <taxon>Ovalentaria</taxon>
        <taxon>Atherinomorphae</taxon>
        <taxon>Cyprinodontiformes</taxon>
        <taxon>Goodeidae</taxon>
        <taxon>Ilyodon</taxon>
    </lineage>
</organism>
<proteinExistence type="predicted"/>
<reference evidence="2 3" key="1">
    <citation type="submission" date="2021-06" db="EMBL/GenBank/DDBJ databases">
        <authorList>
            <person name="Palmer J.M."/>
        </authorList>
    </citation>
    <scope>NUCLEOTIDE SEQUENCE [LARGE SCALE GENOMIC DNA]</scope>
    <source>
        <strain evidence="3">if_2019</strain>
        <tissue evidence="2">Muscle</tissue>
    </source>
</reference>
<name>A0ABV0V1C6_9TELE</name>
<keyword evidence="1" id="KW-0732">Signal</keyword>
<evidence type="ECO:0000313" key="2">
    <source>
        <dbReference type="EMBL" id="MEQ2251140.1"/>
    </source>
</evidence>
<dbReference type="SUPFAM" id="SSF47266">
    <property type="entry name" value="4-helical cytokines"/>
    <property type="match status" value="1"/>
</dbReference>
<evidence type="ECO:0000256" key="1">
    <source>
        <dbReference type="SAM" id="SignalP"/>
    </source>
</evidence>
<dbReference type="Proteomes" id="UP001482620">
    <property type="component" value="Unassembled WGS sequence"/>
</dbReference>
<sequence>MFQLGLLGLAYACMVMLVEGLAARNAPKIHTAGEKCNLKELLALTKHQVEESLTSFDKANGEHLGTWSPGFPELQVHNYSPLNGSKVQCSLIFMAQGLEKILEDQYNLNPADVLLHKNLNNAVSRVKMLKACVENFLKGKCLKKPSPPKMPKYVFDKKQWSHTLLESAKDYLVWLQHKIIVSKAKEVNKKKPHVRNTTLHKYFEGSVHHL</sequence>
<keyword evidence="3" id="KW-1185">Reference proteome</keyword>
<feature type="chain" id="PRO_5046277521" description="Interleukin-6" evidence="1">
    <location>
        <begin position="21"/>
        <end position="210"/>
    </location>
</feature>
<gene>
    <name evidence="2" type="ORF">ILYODFUR_007879</name>
</gene>
<feature type="signal peptide" evidence="1">
    <location>
        <begin position="1"/>
        <end position="20"/>
    </location>
</feature>
<protein>
    <recommendedName>
        <fullName evidence="4">Interleukin-6</fullName>
    </recommendedName>
</protein>
<accession>A0ABV0V1C6</accession>